<organism evidence="5 6">
    <name type="scientific">Meloidogyne enterolobii</name>
    <name type="common">Root-knot nematode worm</name>
    <name type="synonym">Meloidogyne mayaguensis</name>
    <dbReference type="NCBI Taxonomy" id="390850"/>
    <lineage>
        <taxon>Eukaryota</taxon>
        <taxon>Metazoa</taxon>
        <taxon>Ecdysozoa</taxon>
        <taxon>Nematoda</taxon>
        <taxon>Chromadorea</taxon>
        <taxon>Rhabditida</taxon>
        <taxon>Tylenchina</taxon>
        <taxon>Tylenchomorpha</taxon>
        <taxon>Tylenchoidea</taxon>
        <taxon>Meloidogynidae</taxon>
        <taxon>Meloidogyninae</taxon>
        <taxon>Meloidogyne</taxon>
    </lineage>
</organism>
<evidence type="ECO:0000256" key="1">
    <source>
        <dbReference type="ARBA" id="ARBA00022741"/>
    </source>
</evidence>
<dbReference type="Gene3D" id="2.40.40.20">
    <property type="match status" value="1"/>
</dbReference>
<dbReference type="Gene3D" id="3.10.330.10">
    <property type="match status" value="1"/>
</dbReference>
<dbReference type="InterPro" id="IPR029067">
    <property type="entry name" value="CDC48_domain_2-like_sf"/>
</dbReference>
<dbReference type="InterPro" id="IPR027417">
    <property type="entry name" value="P-loop_NTPase"/>
</dbReference>
<dbReference type="EMBL" id="CAJEWN010000280">
    <property type="protein sequence ID" value="CAD2176620.1"/>
    <property type="molecule type" value="Genomic_DNA"/>
</dbReference>
<dbReference type="OrthoDB" id="27435at2759"/>
<dbReference type="FunFam" id="3.40.50.300:FF:002861">
    <property type="entry name" value="Cell division control protein 48 homolog E"/>
    <property type="match status" value="1"/>
</dbReference>
<feature type="domain" description="CDC48 N-terminal subdomain" evidence="4">
    <location>
        <begin position="31"/>
        <end position="109"/>
    </location>
</feature>
<dbReference type="InterPro" id="IPR050221">
    <property type="entry name" value="26S_Proteasome_ATPase"/>
</dbReference>
<dbReference type="Gene3D" id="3.40.50.300">
    <property type="entry name" value="P-loop containing nucleotide triphosphate hydrolases"/>
    <property type="match status" value="1"/>
</dbReference>
<feature type="domain" description="CDC48" evidence="3">
    <location>
        <begin position="129"/>
        <end position="195"/>
    </location>
</feature>
<proteinExistence type="predicted"/>
<sequence length="261" mass="29172">MASVPTKQDEKTKRNEELATAILKNKPKPNRLIVDTNPNDDNSTVCLSQAKMDELNIFRGDTVFLKGKKRRETACVVLASETCPNEKILMNRVVRTNLRVKLGTFVVPASNIPNGIRIHVLPIDDTVEGLTGNLFEVYLKPYFVEMYRPVYKGDTFTVSAAMRTVEFKVIEVDPSPACIVAPSTIIHCEGDPIKREDEEGNLNEVGYDDIGGMRKQLAQIKEMVELPLRHPQLFKSIGIKPPRGMLLFGPPGTGKLWLLVL</sequence>
<dbReference type="SUPFAM" id="SSF54585">
    <property type="entry name" value="Cdc48 domain 2-like"/>
    <property type="match status" value="1"/>
</dbReference>
<dbReference type="InterPro" id="IPR003338">
    <property type="entry name" value="CDC4_N-term_subdom"/>
</dbReference>
<dbReference type="PANTHER" id="PTHR23073">
    <property type="entry name" value="26S PROTEASOME REGULATORY SUBUNIT"/>
    <property type="match status" value="1"/>
</dbReference>
<dbReference type="Pfam" id="PF02359">
    <property type="entry name" value="CDC48_N"/>
    <property type="match status" value="1"/>
</dbReference>
<dbReference type="FunFam" id="2.40.40.20:FF:000003">
    <property type="entry name" value="Transitional endoplasmic reticulum ATPase"/>
    <property type="match status" value="1"/>
</dbReference>
<dbReference type="SUPFAM" id="SSF50692">
    <property type="entry name" value="ADC-like"/>
    <property type="match status" value="1"/>
</dbReference>
<keyword evidence="2" id="KW-0067">ATP-binding</keyword>
<dbReference type="Pfam" id="PF02933">
    <property type="entry name" value="CDC48_2"/>
    <property type="match status" value="1"/>
</dbReference>
<name>A0A6V7VNP8_MELEN</name>
<evidence type="ECO:0000256" key="2">
    <source>
        <dbReference type="ARBA" id="ARBA00022840"/>
    </source>
</evidence>
<accession>A0A6V7VNP8</accession>
<dbReference type="SMART" id="SM01072">
    <property type="entry name" value="CDC48_2"/>
    <property type="match status" value="1"/>
</dbReference>
<dbReference type="GO" id="GO:0005524">
    <property type="term" value="F:ATP binding"/>
    <property type="evidence" value="ECO:0007669"/>
    <property type="project" value="UniProtKB-KW"/>
</dbReference>
<gene>
    <name evidence="5" type="ORF">MENT_LOCUS28438</name>
</gene>
<dbReference type="SMART" id="SM01073">
    <property type="entry name" value="CDC48_N"/>
    <property type="match status" value="1"/>
</dbReference>
<evidence type="ECO:0000259" key="3">
    <source>
        <dbReference type="SMART" id="SM01072"/>
    </source>
</evidence>
<keyword evidence="1" id="KW-0547">Nucleotide-binding</keyword>
<dbReference type="Proteomes" id="UP000580250">
    <property type="component" value="Unassembled WGS sequence"/>
</dbReference>
<dbReference type="FunFam" id="3.10.330.10:FF:000001">
    <property type="entry name" value="Cell division control 48"/>
    <property type="match status" value="1"/>
</dbReference>
<reference evidence="5 6" key="1">
    <citation type="submission" date="2020-08" db="EMBL/GenBank/DDBJ databases">
        <authorList>
            <person name="Koutsovoulos G."/>
            <person name="Danchin GJ E."/>
        </authorList>
    </citation>
    <scope>NUCLEOTIDE SEQUENCE [LARGE SCALE GENOMIC DNA]</scope>
</reference>
<comment type="caution">
    <text evidence="5">The sequence shown here is derived from an EMBL/GenBank/DDBJ whole genome shotgun (WGS) entry which is preliminary data.</text>
</comment>
<evidence type="ECO:0000313" key="6">
    <source>
        <dbReference type="Proteomes" id="UP000580250"/>
    </source>
</evidence>
<dbReference type="InterPro" id="IPR009010">
    <property type="entry name" value="Asp_de-COase-like_dom_sf"/>
</dbReference>
<protein>
    <submittedName>
        <fullName evidence="5">Uncharacterized protein</fullName>
    </submittedName>
</protein>
<dbReference type="AlphaFoldDB" id="A0A6V7VNP8"/>
<dbReference type="SUPFAM" id="SSF52540">
    <property type="entry name" value="P-loop containing nucleoside triphosphate hydrolases"/>
    <property type="match status" value="1"/>
</dbReference>
<evidence type="ECO:0000259" key="4">
    <source>
        <dbReference type="SMART" id="SM01073"/>
    </source>
</evidence>
<evidence type="ECO:0000313" key="5">
    <source>
        <dbReference type="EMBL" id="CAD2176620.1"/>
    </source>
</evidence>
<dbReference type="InterPro" id="IPR004201">
    <property type="entry name" value="Cdc48_dom2"/>
</dbReference>